<dbReference type="STRING" id="45610.AOC03_00610"/>
<accession>A0A0M4TB04</accession>
<dbReference type="AlphaFoldDB" id="A0A0M4TB04"/>
<evidence type="ECO:0008006" key="3">
    <source>
        <dbReference type="Google" id="ProtNLM"/>
    </source>
</evidence>
<gene>
    <name evidence="1" type="ORF">AOC03_00610</name>
</gene>
<proteinExistence type="predicted"/>
<dbReference type="RefSeq" id="WP_062533128.1">
    <property type="nucleotide sequence ID" value="NZ_CP012678.1"/>
</dbReference>
<evidence type="ECO:0000313" key="2">
    <source>
        <dbReference type="Proteomes" id="UP000059847"/>
    </source>
</evidence>
<dbReference type="OrthoDB" id="6658193at2"/>
<protein>
    <recommendedName>
        <fullName evidence="3">Sulfur reduction protein DsrE</fullName>
    </recommendedName>
</protein>
<dbReference type="KEGG" id="pur:AOC03_00610"/>
<evidence type="ECO:0000313" key="1">
    <source>
        <dbReference type="EMBL" id="ALF58732.1"/>
    </source>
</evidence>
<sequence>MKLLIQLRTPTEMASYEGCALALTLATFGHEVQLYLDAPVFGLLMQPKSRLHGMIQSLELYDMPAAWLPDDVFSGWITGMLPNDLAAQLTFIPEVVNSQDFEQILTF</sequence>
<dbReference type="EMBL" id="CP012678">
    <property type="protein sequence ID" value="ALF58732.1"/>
    <property type="molecule type" value="Genomic_DNA"/>
</dbReference>
<organism evidence="1 2">
    <name type="scientific">Psychrobacter urativorans</name>
    <dbReference type="NCBI Taxonomy" id="45610"/>
    <lineage>
        <taxon>Bacteria</taxon>
        <taxon>Pseudomonadati</taxon>
        <taxon>Pseudomonadota</taxon>
        <taxon>Gammaproteobacteria</taxon>
        <taxon>Moraxellales</taxon>
        <taxon>Moraxellaceae</taxon>
        <taxon>Psychrobacter</taxon>
    </lineage>
</organism>
<dbReference type="Proteomes" id="UP000059847">
    <property type="component" value="Chromosome"/>
</dbReference>
<reference evidence="1 2" key="1">
    <citation type="submission" date="2015-09" db="EMBL/GenBank/DDBJ databases">
        <title>Complete genome of Psychrobacter urativorans R10.10B.</title>
        <authorList>
            <person name="See-Too W.S."/>
            <person name="Chan K.G."/>
        </authorList>
    </citation>
    <scope>NUCLEOTIDE SEQUENCE [LARGE SCALE GENOMIC DNA]</scope>
    <source>
        <strain evidence="1 2">R10.10B</strain>
    </source>
</reference>
<keyword evidence="2" id="KW-1185">Reference proteome</keyword>
<name>A0A0M4TB04_9GAMM</name>